<reference evidence="3 4" key="1">
    <citation type="journal article" date="2017" name="ISME J.">
        <title>Energy and carbon metabolisms in a deep terrestrial subsurface fluid microbial community.</title>
        <authorList>
            <person name="Momper L."/>
            <person name="Jungbluth S.P."/>
            <person name="Lee M.D."/>
            <person name="Amend J.P."/>
        </authorList>
    </citation>
    <scope>NUCLEOTIDE SEQUENCE [LARGE SCALE GENOMIC DNA]</scope>
    <source>
        <strain evidence="3">SURF_5</strain>
    </source>
</reference>
<protein>
    <recommendedName>
        <fullName evidence="2">Fibronectin type-III domain-containing protein</fullName>
    </recommendedName>
</protein>
<proteinExistence type="predicted"/>
<dbReference type="AlphaFoldDB" id="A0A3A4N1U2"/>
<dbReference type="InterPro" id="IPR012334">
    <property type="entry name" value="Pectin_lyas_fold"/>
</dbReference>
<dbReference type="Pfam" id="PF13229">
    <property type="entry name" value="Beta_helix"/>
    <property type="match status" value="1"/>
</dbReference>
<evidence type="ECO:0000256" key="1">
    <source>
        <dbReference type="SAM" id="SignalP"/>
    </source>
</evidence>
<dbReference type="PROSITE" id="PS50853">
    <property type="entry name" value="FN3"/>
    <property type="match status" value="1"/>
</dbReference>
<dbReference type="SUPFAM" id="SSF49265">
    <property type="entry name" value="Fibronectin type III"/>
    <property type="match status" value="1"/>
</dbReference>
<feature type="chain" id="PRO_5017272744" description="Fibronectin type-III domain-containing protein" evidence="1">
    <location>
        <begin position="25"/>
        <end position="608"/>
    </location>
</feature>
<dbReference type="Proteomes" id="UP000265882">
    <property type="component" value="Unassembled WGS sequence"/>
</dbReference>
<organism evidence="3 4">
    <name type="scientific">Abyssobacteria bacterium (strain SURF_5)</name>
    <dbReference type="NCBI Taxonomy" id="2093360"/>
    <lineage>
        <taxon>Bacteria</taxon>
        <taxon>Pseudomonadati</taxon>
        <taxon>Candidatus Hydrogenedentota</taxon>
        <taxon>Candidatus Abyssobacteria</taxon>
    </lineage>
</organism>
<dbReference type="SUPFAM" id="SSF51126">
    <property type="entry name" value="Pectin lyase-like"/>
    <property type="match status" value="1"/>
</dbReference>
<dbReference type="InterPro" id="IPR003961">
    <property type="entry name" value="FN3_dom"/>
</dbReference>
<dbReference type="SMART" id="SM00710">
    <property type="entry name" value="PbH1"/>
    <property type="match status" value="6"/>
</dbReference>
<keyword evidence="1" id="KW-0732">Signal</keyword>
<dbReference type="SMART" id="SM00060">
    <property type="entry name" value="FN3"/>
    <property type="match status" value="1"/>
</dbReference>
<dbReference type="Gene3D" id="2.160.20.10">
    <property type="entry name" value="Single-stranded right-handed beta-helix, Pectin lyase-like"/>
    <property type="match status" value="1"/>
</dbReference>
<evidence type="ECO:0000259" key="2">
    <source>
        <dbReference type="PROSITE" id="PS50853"/>
    </source>
</evidence>
<dbReference type="InterPro" id="IPR036116">
    <property type="entry name" value="FN3_sf"/>
</dbReference>
<evidence type="ECO:0000313" key="3">
    <source>
        <dbReference type="EMBL" id="RJP16067.1"/>
    </source>
</evidence>
<dbReference type="InterPro" id="IPR006626">
    <property type="entry name" value="PbH1"/>
</dbReference>
<gene>
    <name evidence="3" type="ORF">C4520_18805</name>
</gene>
<feature type="domain" description="Fibronectin type-III" evidence="2">
    <location>
        <begin position="33"/>
        <end position="120"/>
    </location>
</feature>
<dbReference type="CDD" id="cd00063">
    <property type="entry name" value="FN3"/>
    <property type="match status" value="1"/>
</dbReference>
<evidence type="ECO:0000313" key="4">
    <source>
        <dbReference type="Proteomes" id="UP000265882"/>
    </source>
</evidence>
<sequence length="608" mass="64032">MYLIRSTVLVFLAVFSVICSQAPAKEALAAPAAPSDLQAQPDVNGIVHLSWTDNSTDEDGFCVYRNGTRIKDLPANTTTHDDNKFLSAGTEYCYFITAYNSSGESPASNEACILREVMEIYVDDDVACPGSGTSAEPYCQIQTAIDNAWYQDEIVVRDGTYTSGGTVIDKPLVIRSENGPANCVVDGAGFSFNRWDLTYYDERLDGFTITNSAGTGIFCGRDGAISISNCIITGHSGLGIRVLSEVAFNLENCVVAGNQDSGIELELCGAWIDNCSITGNSSPSGGGGIATWLASLNIRNSTVADNSATGMGGGIFSYHSGISLNDCTISGNFSHDNGGGLYIEGGLPPDLTNVVISGNTALRQAGALSILEAGELIITHSTIAANSSGAGGTLALEQTPATITNSIFWDNSSGINLVNNSALAVYCSDIENGAAGISVGPGCSLDWGGGNIAEEPLLSEDHHLACLSPCVDACSEAGVYIDMDGDNRPQEEGFDMGADEYIPLALTEIDLQSPANGAIATSPPTFCWSATGGCNNGFSVDVALSPLGPIYSTYEHLHQIIRESCWTMPPTIWNMIPPGRLYWRVRGADLEDSPPVIVTSEEVRSLTK</sequence>
<dbReference type="EMBL" id="QZKU01000128">
    <property type="protein sequence ID" value="RJP16067.1"/>
    <property type="molecule type" value="Genomic_DNA"/>
</dbReference>
<dbReference type="InterPro" id="IPR013783">
    <property type="entry name" value="Ig-like_fold"/>
</dbReference>
<accession>A0A3A4N1U2</accession>
<feature type="signal peptide" evidence="1">
    <location>
        <begin position="1"/>
        <end position="24"/>
    </location>
</feature>
<comment type="caution">
    <text evidence="3">The sequence shown here is derived from an EMBL/GenBank/DDBJ whole genome shotgun (WGS) entry which is preliminary data.</text>
</comment>
<dbReference type="InterPro" id="IPR039448">
    <property type="entry name" value="Beta_helix"/>
</dbReference>
<dbReference type="Gene3D" id="2.60.40.10">
    <property type="entry name" value="Immunoglobulins"/>
    <property type="match status" value="2"/>
</dbReference>
<name>A0A3A4N1U2_ABYX5</name>
<dbReference type="InterPro" id="IPR011050">
    <property type="entry name" value="Pectin_lyase_fold/virulence"/>
</dbReference>